<dbReference type="PANTHER" id="PTHR15960">
    <property type="entry name" value="LD44032P"/>
    <property type="match status" value="1"/>
</dbReference>
<feature type="domain" description="Ubiquitin-associated protein 1-like UBA2" evidence="2">
    <location>
        <begin position="429"/>
        <end position="464"/>
    </location>
</feature>
<dbReference type="Proteomes" id="UP001155660">
    <property type="component" value="Chromosome A25"/>
</dbReference>
<dbReference type="Pfam" id="PF21267">
    <property type="entry name" value="UBAP-1_UBA2"/>
    <property type="match status" value="1"/>
</dbReference>
<feature type="compositionally biased region" description="Acidic residues" evidence="1">
    <location>
        <begin position="209"/>
        <end position="221"/>
    </location>
</feature>
<dbReference type="InterPro" id="IPR049467">
    <property type="entry name" value="UBAP-1-like_UBA2"/>
</dbReference>
<protein>
    <submittedName>
        <fullName evidence="3">Ubiquitin-associated protein 1-like isoform X1</fullName>
    </submittedName>
</protein>
<accession>A0A9Q9VTU5</accession>
<gene>
    <name evidence="3" type="primary">LOC109050604</name>
</gene>
<dbReference type="PANTHER" id="PTHR15960:SF3">
    <property type="entry name" value="UBIQUITIN-ASSOCIATED PROTEIN 1-LIKE"/>
    <property type="match status" value="1"/>
</dbReference>
<dbReference type="AlphaFoldDB" id="A0A9Q9VTU5"/>
<dbReference type="RefSeq" id="XP_042571019.1">
    <property type="nucleotide sequence ID" value="XM_042715085.1"/>
</dbReference>
<evidence type="ECO:0000256" key="1">
    <source>
        <dbReference type="SAM" id="MobiDB-lite"/>
    </source>
</evidence>
<dbReference type="KEGG" id="ccar:109050604"/>
<organism evidence="3">
    <name type="scientific">Cyprinus carpio</name>
    <name type="common">Common carp</name>
    <dbReference type="NCBI Taxonomy" id="7962"/>
    <lineage>
        <taxon>Eukaryota</taxon>
        <taxon>Metazoa</taxon>
        <taxon>Chordata</taxon>
        <taxon>Craniata</taxon>
        <taxon>Vertebrata</taxon>
        <taxon>Euteleostomi</taxon>
        <taxon>Actinopterygii</taxon>
        <taxon>Neopterygii</taxon>
        <taxon>Teleostei</taxon>
        <taxon>Ostariophysi</taxon>
        <taxon>Cypriniformes</taxon>
        <taxon>Cyprinidae</taxon>
        <taxon>Cyprininae</taxon>
        <taxon>Cyprinus</taxon>
    </lineage>
</organism>
<dbReference type="GO" id="GO:0043162">
    <property type="term" value="P:ubiquitin-dependent protein catabolic process via the multivesicular body sorting pathway"/>
    <property type="evidence" value="ECO:0007669"/>
    <property type="project" value="InterPro"/>
</dbReference>
<evidence type="ECO:0000313" key="3">
    <source>
        <dbReference type="RefSeq" id="XP_042571019.1"/>
    </source>
</evidence>
<evidence type="ECO:0000259" key="2">
    <source>
        <dbReference type="Pfam" id="PF21267"/>
    </source>
</evidence>
<dbReference type="CDD" id="cd14316">
    <property type="entry name" value="UBA2_UBAP1_like"/>
    <property type="match status" value="1"/>
</dbReference>
<dbReference type="InterPro" id="IPR038870">
    <property type="entry name" value="UBAP1"/>
</dbReference>
<dbReference type="GO" id="GO:0000813">
    <property type="term" value="C:ESCRT I complex"/>
    <property type="evidence" value="ECO:0007669"/>
    <property type="project" value="InterPro"/>
</dbReference>
<dbReference type="GO" id="GO:0043130">
    <property type="term" value="F:ubiquitin binding"/>
    <property type="evidence" value="ECO:0007669"/>
    <property type="project" value="InterPro"/>
</dbReference>
<dbReference type="OrthoDB" id="2018023at2759"/>
<name>A0A9Q9VTU5_CYPCA</name>
<dbReference type="GeneID" id="109050604"/>
<proteinExistence type="predicted"/>
<feature type="compositionally biased region" description="Basic residues" evidence="1">
    <location>
        <begin position="292"/>
        <end position="309"/>
    </location>
</feature>
<reference evidence="3" key="1">
    <citation type="submission" date="2025-08" db="UniProtKB">
        <authorList>
            <consortium name="RefSeq"/>
        </authorList>
    </citation>
    <scope>IDENTIFICATION</scope>
    <source>
        <tissue evidence="3">Muscle</tissue>
    </source>
</reference>
<sequence>MIVCLFQQDMKGLLCESVYKPDSACLCVCVCKPVLIHMGTCYYAHVKLISTHCHCATEEQYVYSSDQRRDTTRNYRMCSLDEVPFNISLLGQKEPVTAPELKIPDCVQILRDTKYSFTLEKKIMAAWEEQQWKNRKAKKTPRSVCPTCPPYWLMFSNPQQSRRVHLRSAELWELGPRPRSLSLSAADSHKLRPLRAVQFLIADMDYEGGYSEDNESSSEDDAVCRKERPKSSGPQCPWISAHHTQRGSTPRPVPSGTLHKARPSSASSVKDIHKPVPPALSQTPQGSPHGSRAPRKKPSITRTSGRRNSHTLLQPRPSSAGPLPSARTQKHSSNGVRPRTSAGLQDASADLLCALSQEERDLLEAVTLHGYTLHTAILALQRTGPKSPDQVLSNLMSCDRLCRLGYEKTQVEEALEMFQNCEAKASEFLLVQFCEMGFPQSTIKEVLLVHENHKEKALEELMTRSD</sequence>
<feature type="region of interest" description="Disordered" evidence="1">
    <location>
        <begin position="209"/>
        <end position="341"/>
    </location>
</feature>